<evidence type="ECO:0000313" key="2">
    <source>
        <dbReference type="EMBL" id="DAF58432.1"/>
    </source>
</evidence>
<accession>A0A8S5T5P0</accession>
<proteinExistence type="predicted"/>
<protein>
    <submittedName>
        <fullName evidence="2">Uncharacterized protein</fullName>
    </submittedName>
</protein>
<sequence>MLNRAKLKLLLLYADADKLVIPAQIHLLGDLFNVLDHLGVHHHFRILPGCSPLLFTCLVYANISVKSREKSKKVKIFLGHFKGRIQAVFGQFGCPDFLYHWDRKRRCAMNYFANLYQGYGSPYGYPSAAPQGAAGALQAFGGQVTRVNGRNGADAFRMAPNSSILLMDENDPIVWLKQTDGAGYATVTPYTVTPYQAAAPVDVAGLENRVKRLEEMLSGKPDDADAPGKRKQKAE</sequence>
<feature type="region of interest" description="Disordered" evidence="1">
    <location>
        <begin position="215"/>
        <end position="235"/>
    </location>
</feature>
<organism evidence="2">
    <name type="scientific">Siphoviridae sp. ctL7J9</name>
    <dbReference type="NCBI Taxonomy" id="2827845"/>
    <lineage>
        <taxon>Viruses</taxon>
        <taxon>Duplodnaviria</taxon>
        <taxon>Heunggongvirae</taxon>
        <taxon>Uroviricota</taxon>
        <taxon>Caudoviricetes</taxon>
    </lineage>
</organism>
<evidence type="ECO:0000256" key="1">
    <source>
        <dbReference type="SAM" id="MobiDB-lite"/>
    </source>
</evidence>
<name>A0A8S5T5P0_9CAUD</name>
<reference evidence="2" key="1">
    <citation type="journal article" date="2021" name="Proc. Natl. Acad. Sci. U.S.A.">
        <title>A Catalog of Tens of Thousands of Viruses from Human Metagenomes Reveals Hidden Associations with Chronic Diseases.</title>
        <authorList>
            <person name="Tisza M.J."/>
            <person name="Buck C.B."/>
        </authorList>
    </citation>
    <scope>NUCLEOTIDE SEQUENCE</scope>
    <source>
        <strain evidence="2">CtL7J9</strain>
    </source>
</reference>
<dbReference type="EMBL" id="BK032752">
    <property type="protein sequence ID" value="DAF58432.1"/>
    <property type="molecule type" value="Genomic_DNA"/>
</dbReference>